<organism evidence="3 4">
    <name type="scientific">Roseibium polysiphoniae</name>
    <dbReference type="NCBI Taxonomy" id="2571221"/>
    <lineage>
        <taxon>Bacteria</taxon>
        <taxon>Pseudomonadati</taxon>
        <taxon>Pseudomonadota</taxon>
        <taxon>Alphaproteobacteria</taxon>
        <taxon>Hyphomicrobiales</taxon>
        <taxon>Stappiaceae</taxon>
        <taxon>Roseibium</taxon>
    </lineage>
</organism>
<dbReference type="Pfam" id="PF00857">
    <property type="entry name" value="Isochorismatase"/>
    <property type="match status" value="1"/>
</dbReference>
<dbReference type="RefSeq" id="WP_213214485.1">
    <property type="nucleotide sequence ID" value="NZ_QTKU01000001.1"/>
</dbReference>
<feature type="domain" description="Isochorismatase-like" evidence="2">
    <location>
        <begin position="5"/>
        <end position="153"/>
    </location>
</feature>
<evidence type="ECO:0000259" key="2">
    <source>
        <dbReference type="Pfam" id="PF00857"/>
    </source>
</evidence>
<dbReference type="PANTHER" id="PTHR43540:SF15">
    <property type="entry name" value="BLR5631 PROTEIN"/>
    <property type="match status" value="1"/>
</dbReference>
<sequence length="167" mass="17636">MSRTLLVIDIQNDYFPGGVLPLHQAEEIETRVVDAIDQARQAGARIVLVRHVSPAPTGLFAANGTGNAIRPKVLAAAGGAPVVIKQFADAFQETDLAKVLEGTTELLVCGMMTQNCVVFTAMSRAADSLDVTVIGDLCTGPSEIVHNIALNALGSKLRLKTAAEIWT</sequence>
<comment type="caution">
    <text evidence="3">The sequence shown here is derived from an EMBL/GenBank/DDBJ whole genome shotgun (WGS) entry which is preliminary data.</text>
</comment>
<dbReference type="GO" id="GO:0016787">
    <property type="term" value="F:hydrolase activity"/>
    <property type="evidence" value="ECO:0007669"/>
    <property type="project" value="UniProtKB-KW"/>
</dbReference>
<protein>
    <submittedName>
        <fullName evidence="3">Isochorismatase family protein</fullName>
    </submittedName>
</protein>
<proteinExistence type="predicted"/>
<evidence type="ECO:0000313" key="3">
    <source>
        <dbReference type="EMBL" id="MBS8258720.1"/>
    </source>
</evidence>
<dbReference type="InterPro" id="IPR000868">
    <property type="entry name" value="Isochorismatase-like_dom"/>
</dbReference>
<evidence type="ECO:0000313" key="4">
    <source>
        <dbReference type="Proteomes" id="UP000705379"/>
    </source>
</evidence>
<evidence type="ECO:0000256" key="1">
    <source>
        <dbReference type="ARBA" id="ARBA00022801"/>
    </source>
</evidence>
<dbReference type="Proteomes" id="UP000705379">
    <property type="component" value="Unassembled WGS sequence"/>
</dbReference>
<dbReference type="Gene3D" id="3.40.50.850">
    <property type="entry name" value="Isochorismatase-like"/>
    <property type="match status" value="1"/>
</dbReference>
<reference evidence="3" key="2">
    <citation type="journal article" date="2021" name="Microorganisms">
        <title>Bacterial Dimethylsulfoniopropionate Biosynthesis in the East China Sea.</title>
        <authorList>
            <person name="Liu J."/>
            <person name="Zhang Y."/>
            <person name="Liu J."/>
            <person name="Zhong H."/>
            <person name="Williams B.T."/>
            <person name="Zheng Y."/>
            <person name="Curson A.R.J."/>
            <person name="Sun C."/>
            <person name="Sun H."/>
            <person name="Song D."/>
            <person name="Wagner Mackenzie B."/>
            <person name="Bermejo Martinez A."/>
            <person name="Todd J.D."/>
            <person name="Zhang X.H."/>
        </authorList>
    </citation>
    <scope>NUCLEOTIDE SEQUENCE</scope>
    <source>
        <strain evidence="3">AESS21</strain>
    </source>
</reference>
<dbReference type="SUPFAM" id="SSF52499">
    <property type="entry name" value="Isochorismatase-like hydrolases"/>
    <property type="match status" value="1"/>
</dbReference>
<dbReference type="AlphaFoldDB" id="A0A944C5T3"/>
<gene>
    <name evidence="3" type="ORF">DYI23_00690</name>
</gene>
<accession>A0A944C5T3</accession>
<keyword evidence="1" id="KW-0378">Hydrolase</keyword>
<dbReference type="InterPro" id="IPR050272">
    <property type="entry name" value="Isochorismatase-like_hydrls"/>
</dbReference>
<name>A0A944C5T3_9HYPH</name>
<dbReference type="InterPro" id="IPR036380">
    <property type="entry name" value="Isochorismatase-like_sf"/>
</dbReference>
<dbReference type="PANTHER" id="PTHR43540">
    <property type="entry name" value="PEROXYUREIDOACRYLATE/UREIDOACRYLATE AMIDOHYDROLASE-RELATED"/>
    <property type="match status" value="1"/>
</dbReference>
<reference evidence="3" key="1">
    <citation type="submission" date="2018-08" db="EMBL/GenBank/DDBJ databases">
        <authorList>
            <person name="Jin W."/>
            <person name="Wang H."/>
            <person name="Yang Y."/>
            <person name="Li M."/>
            <person name="Liu J."/>
        </authorList>
    </citation>
    <scope>NUCLEOTIDE SEQUENCE</scope>
    <source>
        <strain evidence="3">AESS21</strain>
    </source>
</reference>
<dbReference type="EMBL" id="QTKU01000001">
    <property type="protein sequence ID" value="MBS8258720.1"/>
    <property type="molecule type" value="Genomic_DNA"/>
</dbReference>